<feature type="region of interest" description="Disordered" evidence="1">
    <location>
        <begin position="166"/>
        <end position="195"/>
    </location>
</feature>
<accession>A0AAE0CDK7</accession>
<evidence type="ECO:0000256" key="1">
    <source>
        <dbReference type="SAM" id="MobiDB-lite"/>
    </source>
</evidence>
<keyword evidence="3" id="KW-1185">Reference proteome</keyword>
<organism evidence="2 3">
    <name type="scientific">Cymbomonas tetramitiformis</name>
    <dbReference type="NCBI Taxonomy" id="36881"/>
    <lineage>
        <taxon>Eukaryota</taxon>
        <taxon>Viridiplantae</taxon>
        <taxon>Chlorophyta</taxon>
        <taxon>Pyramimonadophyceae</taxon>
        <taxon>Pyramimonadales</taxon>
        <taxon>Pyramimonadaceae</taxon>
        <taxon>Cymbomonas</taxon>
    </lineage>
</organism>
<feature type="region of interest" description="Disordered" evidence="1">
    <location>
        <begin position="1"/>
        <end position="23"/>
    </location>
</feature>
<evidence type="ECO:0000313" key="2">
    <source>
        <dbReference type="EMBL" id="KAK3253111.1"/>
    </source>
</evidence>
<sequence length="416" mass="46200">MCATPMDAIPDTSRAPQVAGPDVPRGANYDDVMDLLSQASTEEGVLVSKVRELAKIMGAERRRGKEAYLAFRRGLSIHIRTTCAARGRDCKEVLADSLWWVLTEMDMRGRTERRFLKVGSFLVNFGKSGEEALHRVPYAPIWKVAAYLEQATRVTPSDLVAYCAQGAEHSPSTPPNAKNAEARKKLARKTKQNNVNMLHAKMMAELRRHTVELRRQMAELCGQWAELSGQWAEPGGRRGAERAEGGAGAGGEVEPSGRRAEPSGRRAELSGRRVEPSGRRAERAEGGAPPAQGGGQEGQRWVPGVYKDCPDDFLTKKLGEHIVELSVEADFEEWKVAKITHKAYNIRQVVVYNLEEWAHPHEGDSATSDSKHEEFVEGMLEIDVKDNDIVICYNASRLRSPVWKEFPKGLHPQPKS</sequence>
<feature type="region of interest" description="Disordered" evidence="1">
    <location>
        <begin position="231"/>
        <end position="302"/>
    </location>
</feature>
<dbReference type="AlphaFoldDB" id="A0AAE0CDK7"/>
<proteinExistence type="predicted"/>
<dbReference type="EMBL" id="LGRX02024996">
    <property type="protein sequence ID" value="KAK3253111.1"/>
    <property type="molecule type" value="Genomic_DNA"/>
</dbReference>
<feature type="compositionally biased region" description="Basic and acidic residues" evidence="1">
    <location>
        <begin position="235"/>
        <end position="244"/>
    </location>
</feature>
<protein>
    <submittedName>
        <fullName evidence="2">Uncharacterized protein</fullName>
    </submittedName>
</protein>
<feature type="compositionally biased region" description="Basic and acidic residues" evidence="1">
    <location>
        <begin position="255"/>
        <end position="285"/>
    </location>
</feature>
<comment type="caution">
    <text evidence="2">The sequence shown here is derived from an EMBL/GenBank/DDBJ whole genome shotgun (WGS) entry which is preliminary data.</text>
</comment>
<name>A0AAE0CDK7_9CHLO</name>
<dbReference type="Proteomes" id="UP001190700">
    <property type="component" value="Unassembled WGS sequence"/>
</dbReference>
<evidence type="ECO:0000313" key="3">
    <source>
        <dbReference type="Proteomes" id="UP001190700"/>
    </source>
</evidence>
<gene>
    <name evidence="2" type="ORF">CYMTET_37622</name>
</gene>
<reference evidence="2 3" key="1">
    <citation type="journal article" date="2015" name="Genome Biol. Evol.">
        <title>Comparative Genomics of a Bacterivorous Green Alga Reveals Evolutionary Causalities and Consequences of Phago-Mixotrophic Mode of Nutrition.</title>
        <authorList>
            <person name="Burns J.A."/>
            <person name="Paasch A."/>
            <person name="Narechania A."/>
            <person name="Kim E."/>
        </authorList>
    </citation>
    <scope>NUCLEOTIDE SEQUENCE [LARGE SCALE GENOMIC DNA]</scope>
    <source>
        <strain evidence="2 3">PLY_AMNH</strain>
    </source>
</reference>